<evidence type="ECO:0000313" key="1">
    <source>
        <dbReference type="EMBL" id="KAF0892677.1"/>
    </source>
</evidence>
<dbReference type="Proteomes" id="UP000479710">
    <property type="component" value="Unassembled WGS sequence"/>
</dbReference>
<name>A0A6G1BY95_9ORYZ</name>
<comment type="caution">
    <text evidence="1">The sequence shown here is derived from an EMBL/GenBank/DDBJ whole genome shotgun (WGS) entry which is preliminary data.</text>
</comment>
<reference evidence="1 2" key="1">
    <citation type="submission" date="2019-11" db="EMBL/GenBank/DDBJ databases">
        <title>Whole genome sequence of Oryza granulata.</title>
        <authorList>
            <person name="Li W."/>
        </authorList>
    </citation>
    <scope>NUCLEOTIDE SEQUENCE [LARGE SCALE GENOMIC DNA]</scope>
    <source>
        <strain evidence="2">cv. Menghai</strain>
        <tissue evidence="1">Leaf</tissue>
    </source>
</reference>
<protein>
    <submittedName>
        <fullName evidence="1">Uncharacterized protein</fullName>
    </submittedName>
</protein>
<keyword evidence="2" id="KW-1185">Reference proteome</keyword>
<dbReference type="EMBL" id="SPHZ02000011">
    <property type="protein sequence ID" value="KAF0892677.1"/>
    <property type="molecule type" value="Genomic_DNA"/>
</dbReference>
<sequence length="73" mass="7801">MVGPIVLFDEAFSHPSGTFLSNIGPADKEMLWPLGIREVALTDTRVKSSTIGGCDLHSFVAILIQRGARVGCT</sequence>
<dbReference type="AlphaFoldDB" id="A0A6G1BY95"/>
<gene>
    <name evidence="1" type="ORF">E2562_017655</name>
</gene>
<accession>A0A6G1BY95</accession>
<proteinExistence type="predicted"/>
<evidence type="ECO:0000313" key="2">
    <source>
        <dbReference type="Proteomes" id="UP000479710"/>
    </source>
</evidence>
<organism evidence="1 2">
    <name type="scientific">Oryza meyeriana var. granulata</name>
    <dbReference type="NCBI Taxonomy" id="110450"/>
    <lineage>
        <taxon>Eukaryota</taxon>
        <taxon>Viridiplantae</taxon>
        <taxon>Streptophyta</taxon>
        <taxon>Embryophyta</taxon>
        <taxon>Tracheophyta</taxon>
        <taxon>Spermatophyta</taxon>
        <taxon>Magnoliopsida</taxon>
        <taxon>Liliopsida</taxon>
        <taxon>Poales</taxon>
        <taxon>Poaceae</taxon>
        <taxon>BOP clade</taxon>
        <taxon>Oryzoideae</taxon>
        <taxon>Oryzeae</taxon>
        <taxon>Oryzinae</taxon>
        <taxon>Oryza</taxon>
        <taxon>Oryza meyeriana</taxon>
    </lineage>
</organism>